<evidence type="ECO:0000313" key="2">
    <source>
        <dbReference type="EMBL" id="AQK83630.1"/>
    </source>
</evidence>
<keyword evidence="2" id="KW-0418">Kinase</keyword>
<feature type="compositionally biased region" description="Polar residues" evidence="1">
    <location>
        <begin position="715"/>
        <end position="730"/>
    </location>
</feature>
<organism evidence="2">
    <name type="scientific">Zea mays</name>
    <name type="common">Maize</name>
    <dbReference type="NCBI Taxonomy" id="4577"/>
    <lineage>
        <taxon>Eukaryota</taxon>
        <taxon>Viridiplantae</taxon>
        <taxon>Streptophyta</taxon>
        <taxon>Embryophyta</taxon>
        <taxon>Tracheophyta</taxon>
        <taxon>Spermatophyta</taxon>
        <taxon>Magnoliopsida</taxon>
        <taxon>Liliopsida</taxon>
        <taxon>Poales</taxon>
        <taxon>Poaceae</taxon>
        <taxon>PACMAD clade</taxon>
        <taxon>Panicoideae</taxon>
        <taxon>Andropogonodae</taxon>
        <taxon>Andropogoneae</taxon>
        <taxon>Tripsacinae</taxon>
        <taxon>Zea</taxon>
    </lineage>
</organism>
<dbReference type="GO" id="GO:0016301">
    <property type="term" value="F:kinase activity"/>
    <property type="evidence" value="ECO:0007669"/>
    <property type="project" value="UniProtKB-KW"/>
</dbReference>
<feature type="region of interest" description="Disordered" evidence="1">
    <location>
        <begin position="549"/>
        <end position="592"/>
    </location>
</feature>
<name>A0A1D6LWM7_MAIZE</name>
<dbReference type="PANTHER" id="PTHR45748:SF1">
    <property type="entry name" value="1-PHOSPHATIDYLINOSITOL-3-PHOSPHATE 5-KINASE"/>
    <property type="match status" value="1"/>
</dbReference>
<dbReference type="AlphaFoldDB" id="A0A1D6LWM7"/>
<dbReference type="EMBL" id="CM000782">
    <property type="protein sequence ID" value="AQK83630.1"/>
    <property type="molecule type" value="Genomic_DNA"/>
</dbReference>
<protein>
    <submittedName>
        <fullName evidence="2">Putative 1-phosphatidylinositol-4-phosphate 5-kinase/ zinc ion binding family</fullName>
    </submittedName>
</protein>
<reference evidence="2" key="1">
    <citation type="submission" date="2015-12" db="EMBL/GenBank/DDBJ databases">
        <title>Update maize B73 reference genome by single molecule sequencing technologies.</title>
        <authorList>
            <consortium name="Maize Genome Sequencing Project"/>
            <person name="Ware D."/>
        </authorList>
    </citation>
    <scope>NUCLEOTIDE SEQUENCE</scope>
    <source>
        <tissue evidence="2">Seedling</tissue>
    </source>
</reference>
<proteinExistence type="predicted"/>
<sequence length="740" mass="82344">MFFDGCPRRLGCTVLLRGKSYEELKKVKLAVQYALFAAYHLSLETSYLADEGATLPKVPSDLQLEKPNSSSRYYQQNLIEFQTIEGETYGAGCITPCLNGSANQSHSRDDIIHEEHAHCHSRSDLSWEEYTGGTIDVYPYSTEASMYSSCMPPVCMTVQTPKSSLASARKSTPGNLFFSNNVHIDEAGGGMSKVDNDVLDLDNGWNHISDEDSVAIHDHNGNHNEYFPTSDSPQSILVSLSIACPLRGIVCKQSQLFRIKFYGTFDKPLGTYFREDLFVQTSCCESCKEPAESHVRCYTHQQGSLTISVKTLPSVKLPGELDGKVWMWHRCLRCKPKDGIPPATQRIVMSDAARGLSFGKFLELSFSNHTTANRIACCGHSLQRDCLRFYGLGSMVAVFRYSPVDILSVNLPSSVLDFACPKAQDWIIKEAVDVCARKEHLYREIVAKLDCIEKIVKDQNIGMKSGLHKHVADLKELVKVEWKKYDVVSAFSIVDNLQTFEPYIDVLELNLLRRELVHDIHVWDRRLYMMHSLTKENCRTMPNDAQFSEKFTESSLEQSKDVTSGKHLNAESSLEQNQPSTLEVAAVSVKSSPMTEQTNTSISHLALETTIMGDASMHSVSTVISFAPGSYEMQSEGVLAELEAGKTLQKSQSSASNLSDRIDLAWTGSGQLVNDSSSSMEAVSFIPASLKDNPAYQKVIAPIRIKSFDSAISSRNVDDSNASIRRSYSQRPPKAIERTV</sequence>
<evidence type="ECO:0000256" key="1">
    <source>
        <dbReference type="SAM" id="MobiDB-lite"/>
    </source>
</evidence>
<gene>
    <name evidence="2" type="ORF">ZEAMMB73_Zm00001d037332</name>
</gene>
<feature type="region of interest" description="Disordered" evidence="1">
    <location>
        <begin position="715"/>
        <end position="740"/>
    </location>
</feature>
<dbReference type="PANTHER" id="PTHR45748">
    <property type="entry name" value="1-PHOSPHATIDYLINOSITOL 3-PHOSPHATE 5-KINASE-RELATED"/>
    <property type="match status" value="1"/>
</dbReference>
<accession>A0A1D6LWM7</accession>
<dbReference type="ExpressionAtlas" id="A0A1D6LWM7">
    <property type="expression patterns" value="baseline and differential"/>
</dbReference>
<feature type="compositionally biased region" description="Polar residues" evidence="1">
    <location>
        <begin position="570"/>
        <end position="581"/>
    </location>
</feature>
<keyword evidence="2" id="KW-0808">Transferase</keyword>